<proteinExistence type="predicted"/>
<evidence type="ECO:0000313" key="1">
    <source>
        <dbReference type="EMBL" id="RTQ50902.1"/>
    </source>
</evidence>
<evidence type="ECO:0000313" key="2">
    <source>
        <dbReference type="Proteomes" id="UP000282184"/>
    </source>
</evidence>
<evidence type="ECO:0008006" key="3">
    <source>
        <dbReference type="Google" id="ProtNLM"/>
    </source>
</evidence>
<dbReference type="OrthoDB" id="886875at2"/>
<dbReference type="AlphaFoldDB" id="A0A431U5I8"/>
<comment type="caution">
    <text evidence="1">The sequence shown here is derived from an EMBL/GenBank/DDBJ whole genome shotgun (WGS) entry which is preliminary data.</text>
</comment>
<name>A0A431U5I8_9BACT</name>
<dbReference type="Gene3D" id="1.10.1220.170">
    <property type="match status" value="1"/>
</dbReference>
<sequence>MKITLEVPDHKAAFVMELLQSIPFIKAKAVRSKAKPQDETEYLLSTEANRKALTASIEALERGEFTQHDLIEG</sequence>
<gene>
    <name evidence="1" type="ORF">EJV47_09825</name>
</gene>
<dbReference type="EMBL" id="RXOF01000004">
    <property type="protein sequence ID" value="RTQ50902.1"/>
    <property type="molecule type" value="Genomic_DNA"/>
</dbReference>
<reference evidence="1 2" key="1">
    <citation type="submission" date="2018-12" db="EMBL/GenBank/DDBJ databases">
        <title>Hymenobacter gummosus sp. nov., isolated from a spring.</title>
        <authorList>
            <person name="Nie L."/>
        </authorList>
    </citation>
    <scope>NUCLEOTIDE SEQUENCE [LARGE SCALE GENOMIC DNA]</scope>
    <source>
        <strain evidence="1 2">KCTC 52166</strain>
    </source>
</reference>
<protein>
    <recommendedName>
        <fullName evidence="3">Antitoxin</fullName>
    </recommendedName>
</protein>
<dbReference type="Proteomes" id="UP000282184">
    <property type="component" value="Unassembled WGS sequence"/>
</dbReference>
<organism evidence="1 2">
    <name type="scientific">Hymenobacter gummosus</name>
    <dbReference type="NCBI Taxonomy" id="1776032"/>
    <lineage>
        <taxon>Bacteria</taxon>
        <taxon>Pseudomonadati</taxon>
        <taxon>Bacteroidota</taxon>
        <taxon>Cytophagia</taxon>
        <taxon>Cytophagales</taxon>
        <taxon>Hymenobacteraceae</taxon>
        <taxon>Hymenobacter</taxon>
    </lineage>
</organism>
<accession>A0A431U5I8</accession>
<keyword evidence="2" id="KW-1185">Reference proteome</keyword>
<dbReference type="RefSeq" id="WP_126692967.1">
    <property type="nucleotide sequence ID" value="NZ_RXOF01000004.1"/>
</dbReference>